<comment type="caution">
    <text evidence="4">The sequence shown here is derived from an EMBL/GenBank/DDBJ whole genome shotgun (WGS) entry which is preliminary data.</text>
</comment>
<dbReference type="HOGENOM" id="CLU_299126_0_0_10"/>
<name>A3XPS2_LEEBM</name>
<evidence type="ECO:0000313" key="4">
    <source>
        <dbReference type="EMBL" id="EAQ48445.1"/>
    </source>
</evidence>
<feature type="repeat" description="TPR" evidence="1">
    <location>
        <begin position="461"/>
        <end position="494"/>
    </location>
</feature>
<gene>
    <name evidence="4" type="ORF">MED217_13099</name>
</gene>
<dbReference type="AlphaFoldDB" id="A3XPS2"/>
<dbReference type="Pfam" id="PF13432">
    <property type="entry name" value="TPR_16"/>
    <property type="match status" value="1"/>
</dbReference>
<dbReference type="Gene3D" id="3.40.50.1460">
    <property type="match status" value="1"/>
</dbReference>
<evidence type="ECO:0000256" key="1">
    <source>
        <dbReference type="PROSITE-ProRule" id="PRU00339"/>
    </source>
</evidence>
<keyword evidence="5" id="KW-1185">Reference proteome</keyword>
<dbReference type="Pfam" id="PF13414">
    <property type="entry name" value="TPR_11"/>
    <property type="match status" value="1"/>
</dbReference>
<dbReference type="SMART" id="SM00028">
    <property type="entry name" value="TPR"/>
    <property type="match status" value="10"/>
</dbReference>
<dbReference type="Pfam" id="PF00656">
    <property type="entry name" value="Peptidase_C14"/>
    <property type="match status" value="1"/>
</dbReference>
<dbReference type="PROSITE" id="PS50005">
    <property type="entry name" value="TPR"/>
    <property type="match status" value="5"/>
</dbReference>
<feature type="signal peptide" evidence="2">
    <location>
        <begin position="1"/>
        <end position="22"/>
    </location>
</feature>
<dbReference type="STRING" id="398720.MED217_13099"/>
<accession>A3XPS2</accession>
<reference evidence="4 5" key="1">
    <citation type="journal article" date="2007" name="Nature">
        <title>Light stimulates growth of proteorhodopsin-containing marine Flavobacteria.</title>
        <authorList>
            <person name="Gomez-Consarnau L."/>
            <person name="Gonzalez J.M."/>
            <person name="Coll-Llado M."/>
            <person name="Gourdon P."/>
            <person name="Pascher T."/>
            <person name="Neutze R."/>
            <person name="Pedros-Alio C."/>
            <person name="Pinhassi J."/>
        </authorList>
    </citation>
    <scope>NUCLEOTIDE SEQUENCE [LARGE SCALE GENOMIC DNA]</scope>
    <source>
        <strain evidence="4 5">MED217</strain>
    </source>
</reference>
<dbReference type="Gene3D" id="1.25.40.10">
    <property type="entry name" value="Tetratricopeptide repeat domain"/>
    <property type="match status" value="3"/>
</dbReference>
<dbReference type="GO" id="GO:0006508">
    <property type="term" value="P:proteolysis"/>
    <property type="evidence" value="ECO:0007669"/>
    <property type="project" value="InterPro"/>
</dbReference>
<dbReference type="Pfam" id="PF13424">
    <property type="entry name" value="TPR_12"/>
    <property type="match status" value="1"/>
</dbReference>
<dbReference type="InterPro" id="IPR011990">
    <property type="entry name" value="TPR-like_helical_dom_sf"/>
</dbReference>
<organism evidence="4 5">
    <name type="scientific">Leeuwenhoekiella blandensis (strain CECT 7118 / CCUG 51940 / KCTC 22103 / MED217)</name>
    <name type="common">Flavobacterium sp. (strain MED217)</name>
    <dbReference type="NCBI Taxonomy" id="398720"/>
    <lineage>
        <taxon>Bacteria</taxon>
        <taxon>Pseudomonadati</taxon>
        <taxon>Bacteroidota</taxon>
        <taxon>Flavobacteriia</taxon>
        <taxon>Flavobacteriales</taxon>
        <taxon>Flavobacteriaceae</taxon>
        <taxon>Leeuwenhoekiella</taxon>
    </lineage>
</organism>
<dbReference type="PROSITE" id="PS50293">
    <property type="entry name" value="TPR_REGION"/>
    <property type="match status" value="2"/>
</dbReference>
<dbReference type="SUPFAM" id="SSF48452">
    <property type="entry name" value="TPR-like"/>
    <property type="match status" value="3"/>
</dbReference>
<dbReference type="InterPro" id="IPR037919">
    <property type="entry name" value="OGT"/>
</dbReference>
<dbReference type="RefSeq" id="WP_009780974.1">
    <property type="nucleotide sequence ID" value="NZ_CH672395.1"/>
</dbReference>
<feature type="domain" description="Peptidase C14 caspase" evidence="3">
    <location>
        <begin position="35"/>
        <end position="274"/>
    </location>
</feature>
<feature type="repeat" description="TPR" evidence="1">
    <location>
        <begin position="808"/>
        <end position="841"/>
    </location>
</feature>
<dbReference type="SUPFAM" id="SSF52129">
    <property type="entry name" value="Caspase-like"/>
    <property type="match status" value="1"/>
</dbReference>
<dbReference type="InterPro" id="IPR029030">
    <property type="entry name" value="Caspase-like_dom_sf"/>
</dbReference>
<protein>
    <submittedName>
        <fullName evidence="4">TPR repeat protein</fullName>
    </submittedName>
</protein>
<dbReference type="PANTHER" id="PTHR44366:SF1">
    <property type="entry name" value="UDP-N-ACETYLGLUCOSAMINE--PEPTIDE N-ACETYLGLUCOSAMINYLTRANSFERASE 110 KDA SUBUNIT"/>
    <property type="match status" value="1"/>
</dbReference>
<dbReference type="OrthoDB" id="174931at2"/>
<dbReference type="InterPro" id="IPR006597">
    <property type="entry name" value="Sel1-like"/>
</dbReference>
<dbReference type="InterPro" id="IPR011600">
    <property type="entry name" value="Pept_C14_caspase"/>
</dbReference>
<feature type="repeat" description="TPR" evidence="1">
    <location>
        <begin position="564"/>
        <end position="597"/>
    </location>
</feature>
<feature type="repeat" description="TPR" evidence="1">
    <location>
        <begin position="495"/>
        <end position="528"/>
    </location>
</feature>
<dbReference type="GO" id="GO:0006493">
    <property type="term" value="P:protein O-linked glycosylation"/>
    <property type="evidence" value="ECO:0007669"/>
    <property type="project" value="InterPro"/>
</dbReference>
<dbReference type="PANTHER" id="PTHR44366">
    <property type="entry name" value="UDP-N-ACETYLGLUCOSAMINE--PEPTIDE N-ACETYLGLUCOSAMINYLTRANSFERASE 110 KDA SUBUNIT"/>
    <property type="match status" value="1"/>
</dbReference>
<evidence type="ECO:0000259" key="3">
    <source>
        <dbReference type="Pfam" id="PF00656"/>
    </source>
</evidence>
<evidence type="ECO:0000313" key="5">
    <source>
        <dbReference type="Proteomes" id="UP000001601"/>
    </source>
</evidence>
<dbReference type="eggNOG" id="COG0457">
    <property type="taxonomic scope" value="Bacteria"/>
</dbReference>
<keyword evidence="1" id="KW-0802">TPR repeat</keyword>
<dbReference type="Pfam" id="PF13181">
    <property type="entry name" value="TPR_8"/>
    <property type="match status" value="1"/>
</dbReference>
<dbReference type="eggNOG" id="COG4249">
    <property type="taxonomic scope" value="Bacteria"/>
</dbReference>
<dbReference type="SMART" id="SM00671">
    <property type="entry name" value="SEL1"/>
    <property type="match status" value="5"/>
</dbReference>
<dbReference type="GO" id="GO:0097363">
    <property type="term" value="F:protein O-acetylglucosaminyltransferase activity"/>
    <property type="evidence" value="ECO:0007669"/>
    <property type="project" value="TreeGrafter"/>
</dbReference>
<sequence>MVFLRTYTLVALLLMLATAAAAQPAANEFPAVQGTRRALIVGISEYSEPSLKLNYAASDAALFREYLLKIEKLQAEDITYLTSNDPSAETYAGALGVYNALDQLLETTQPEDLVYIYFAGHGDVVKKITRYEGYLLAADANASQNYKGTGGVVALQDLNEYVGALTASGAKVVLVLDACHSGFAYKEGAQRNMESLNESFLNTTRYLSCKPDQFSYESGTLGHGYFTYYLVLGLMGAADVDDTNLQYKELGEFLYTNVYNESEEKQTPLVVTQNQREVLKAIDPQEKKASMEIVKKSSSIKDLLASRSSSGSGQTTTGSANDNPIIKAFNDALAAEAYYEGDNSALALYNNAKQTQQLPEKSLKKMQFALLKALSSTAQMLINYYIEGHEKLPGGQVFVRQAQHLDVCLSLMPADAPMRERLVTSKLFLEAYSIIRTKNYSNYPQAKEKLLKALELEPRAAYIHNALGVLYGQENSFDKAHIHYEKAKELIPNWAYPINNLGTNYFDQYQYKKAKYWYEEALAHAPEYHTALQNLGALYKSQGKYQAAEQYYLRSADTSGALQAITLRNLGGLYEDRGNIKKALVYYKRALEQDPKDVDNYYNYSDLLIDEAIDIAQGEALLQEAIAIEPYFSKGHATYADLLRRYPKSEASYTQALELYDFAIANDPFYEWAYAGRGWLYSRQELPDKALASFKAGIAANPEKPRAYYYLAQYYKSALTDFENAEKQYRNAIAKDSFYLPAYKGLVDLYNKNDKQEQSLALLHNLVRIDDEAPDSYNLLGNTYYSQGNNEEAINAYQRSLDVDSTYAKGFANLAYSLLQSKRYKAAVAAYRKAIDYNPYKNNVENFTLLLVTEGRRLKREGDLKAAETSFKEALNLDANYTSATALAEHYYFADRAQEALEVLQHLDVEQLSKTRKTKYYELSTKLAIDLDEVTLATASYNALTRLSPRPDKILGALTQALEGKTQEAKITLTSLSPMYFNEQLLETKYSPTTIQRIKKLNP</sequence>
<proteinExistence type="predicted"/>
<dbReference type="GO" id="GO:0004197">
    <property type="term" value="F:cysteine-type endopeptidase activity"/>
    <property type="evidence" value="ECO:0007669"/>
    <property type="project" value="InterPro"/>
</dbReference>
<dbReference type="EMBL" id="AANC01000008">
    <property type="protein sequence ID" value="EAQ48445.1"/>
    <property type="molecule type" value="Genomic_DNA"/>
</dbReference>
<dbReference type="Pfam" id="PF13374">
    <property type="entry name" value="TPR_10"/>
    <property type="match status" value="1"/>
</dbReference>
<feature type="repeat" description="TPR" evidence="1">
    <location>
        <begin position="774"/>
        <end position="807"/>
    </location>
</feature>
<keyword evidence="2" id="KW-0732">Signal</keyword>
<dbReference type="InterPro" id="IPR019734">
    <property type="entry name" value="TPR_rpt"/>
</dbReference>
<dbReference type="Proteomes" id="UP000001601">
    <property type="component" value="Unassembled WGS sequence"/>
</dbReference>
<feature type="chain" id="PRO_5002663838" evidence="2">
    <location>
        <begin position="23"/>
        <end position="1003"/>
    </location>
</feature>
<evidence type="ECO:0000256" key="2">
    <source>
        <dbReference type="SAM" id="SignalP"/>
    </source>
</evidence>